<evidence type="ECO:0000256" key="5">
    <source>
        <dbReference type="ARBA" id="ARBA00022989"/>
    </source>
</evidence>
<dbReference type="Gene3D" id="1.20.1250.20">
    <property type="entry name" value="MFS general substrate transporter like domains"/>
    <property type="match status" value="2"/>
</dbReference>
<feature type="transmembrane region" description="Helical" evidence="25">
    <location>
        <begin position="337"/>
        <end position="362"/>
    </location>
</feature>
<evidence type="ECO:0000256" key="13">
    <source>
        <dbReference type="ARBA" id="ARBA00044893"/>
    </source>
</evidence>
<name>A0AAV8VT56_9CUCU</name>
<keyword evidence="27" id="KW-1185">Reference proteome</keyword>
<comment type="subunit">
    <text evidence="24">Homodimer. Interacts with lysosomal protein GLMP (via lumenal domain); the interaction starts while both proteins are still in the endoplasmic reticulum and is required for stabilization of MFSD1 in lysosomes but has no direct effect on its targeting to lysosomes or transporter activity.</text>
</comment>
<comment type="catalytic activity">
    <reaction evidence="12">
        <text>L-lysyl-L-alpha-amino acid(out) = L-lysyl-L-alpha-amino acid(in)</text>
        <dbReference type="Rhea" id="RHEA:79387"/>
        <dbReference type="ChEBI" id="CHEBI:229965"/>
    </reaction>
</comment>
<comment type="catalytic activity">
    <reaction evidence="8">
        <text>L-lysyl-L-alanine(out) = L-lysyl-L-alanine(in)</text>
        <dbReference type="Rhea" id="RHEA:79399"/>
        <dbReference type="ChEBI" id="CHEBI:229954"/>
    </reaction>
</comment>
<comment type="catalytic activity">
    <reaction evidence="20">
        <text>L-lysyl-glycine(out) = L-lysyl-glycine(in)</text>
        <dbReference type="Rhea" id="RHEA:79407"/>
        <dbReference type="ChEBI" id="CHEBI:191202"/>
    </reaction>
</comment>
<dbReference type="InterPro" id="IPR036259">
    <property type="entry name" value="MFS_trans_sf"/>
</dbReference>
<evidence type="ECO:0000256" key="15">
    <source>
        <dbReference type="ARBA" id="ARBA00044899"/>
    </source>
</evidence>
<dbReference type="InterPro" id="IPR052187">
    <property type="entry name" value="MFSD1"/>
</dbReference>
<comment type="catalytic activity">
    <reaction evidence="15">
        <text>L-arginyl-L-alpha-amino acid(out) = L-arginyl-L-alpha-amino acid(in)</text>
        <dbReference type="Rhea" id="RHEA:79371"/>
        <dbReference type="ChEBI" id="CHEBI:84315"/>
    </reaction>
</comment>
<dbReference type="CDD" id="cd17340">
    <property type="entry name" value="MFS_MFSD1"/>
    <property type="match status" value="1"/>
</dbReference>
<feature type="transmembrane region" description="Helical" evidence="25">
    <location>
        <begin position="312"/>
        <end position="331"/>
    </location>
</feature>
<evidence type="ECO:0000256" key="7">
    <source>
        <dbReference type="ARBA" id="ARBA00023228"/>
    </source>
</evidence>
<evidence type="ECO:0000256" key="16">
    <source>
        <dbReference type="ARBA" id="ARBA00044900"/>
    </source>
</evidence>
<evidence type="ECO:0000256" key="19">
    <source>
        <dbReference type="ARBA" id="ARBA00044919"/>
    </source>
</evidence>
<keyword evidence="5 25" id="KW-1133">Transmembrane helix</keyword>
<feature type="transmembrane region" description="Helical" evidence="25">
    <location>
        <begin position="286"/>
        <end position="305"/>
    </location>
</feature>
<evidence type="ECO:0000313" key="26">
    <source>
        <dbReference type="EMBL" id="KAJ8917453.1"/>
    </source>
</evidence>
<comment type="catalytic activity">
    <reaction evidence="19">
        <text>L-alanyl-L-lysine(out) = L-alanyl-L-lysine(in)</text>
        <dbReference type="Rhea" id="RHEA:79415"/>
        <dbReference type="ChEBI" id="CHEBI:192470"/>
    </reaction>
</comment>
<comment type="catalytic activity">
    <reaction evidence="18">
        <text>L-histidyl-L-alpha-amino acid(out) = L-histidyl-L-alpha-amino acid(in)</text>
        <dbReference type="Rhea" id="RHEA:79379"/>
        <dbReference type="ChEBI" id="CHEBI:229964"/>
    </reaction>
</comment>
<evidence type="ECO:0000256" key="9">
    <source>
        <dbReference type="ARBA" id="ARBA00044878"/>
    </source>
</evidence>
<comment type="caution">
    <text evidence="26">The sequence shown here is derived from an EMBL/GenBank/DDBJ whole genome shotgun (WGS) entry which is preliminary data.</text>
</comment>
<dbReference type="EMBL" id="JANEYG010000033">
    <property type="protein sequence ID" value="KAJ8917453.1"/>
    <property type="molecule type" value="Genomic_DNA"/>
</dbReference>
<evidence type="ECO:0000256" key="10">
    <source>
        <dbReference type="ARBA" id="ARBA00044881"/>
    </source>
</evidence>
<keyword evidence="4 25" id="KW-0812">Transmembrane</keyword>
<evidence type="ECO:0000256" key="17">
    <source>
        <dbReference type="ARBA" id="ARBA00044903"/>
    </source>
</evidence>
<evidence type="ECO:0000256" key="12">
    <source>
        <dbReference type="ARBA" id="ARBA00044891"/>
    </source>
</evidence>
<keyword evidence="6 25" id="KW-0472">Membrane</keyword>
<evidence type="ECO:0000256" key="24">
    <source>
        <dbReference type="ARBA" id="ARBA00046376"/>
    </source>
</evidence>
<evidence type="ECO:0000256" key="20">
    <source>
        <dbReference type="ARBA" id="ARBA00044924"/>
    </source>
</evidence>
<comment type="catalytic activity">
    <reaction evidence="11">
        <text>L-alpha-aminoacyl-L-histidine(out) = L-alpha-aminoacyl-L-histidine(in)</text>
        <dbReference type="Rhea" id="RHEA:79375"/>
        <dbReference type="ChEBI" id="CHEBI:229967"/>
    </reaction>
</comment>
<evidence type="ECO:0000256" key="11">
    <source>
        <dbReference type="ARBA" id="ARBA00044884"/>
    </source>
</evidence>
<feature type="transmembrane region" description="Helical" evidence="25">
    <location>
        <begin position="194"/>
        <end position="216"/>
    </location>
</feature>
<evidence type="ECO:0000256" key="4">
    <source>
        <dbReference type="ARBA" id="ARBA00022692"/>
    </source>
</evidence>
<comment type="catalytic activity">
    <reaction evidence="17">
        <text>L-arginyl-glycine(out) = L-arginyl-glycine(in)</text>
        <dbReference type="Rhea" id="RHEA:79391"/>
        <dbReference type="ChEBI" id="CHEBI:229955"/>
    </reaction>
</comment>
<dbReference type="Proteomes" id="UP001159042">
    <property type="component" value="Unassembled WGS sequence"/>
</dbReference>
<dbReference type="GO" id="GO:0005765">
    <property type="term" value="C:lysosomal membrane"/>
    <property type="evidence" value="ECO:0007669"/>
    <property type="project" value="UniProtKB-SubCell"/>
</dbReference>
<feature type="transmembrane region" description="Helical" evidence="25">
    <location>
        <begin position="153"/>
        <end position="174"/>
    </location>
</feature>
<comment type="catalytic activity">
    <reaction evidence="16">
        <text>L-lysyl-L-lysine(out) = L-lysyl-L-lysine(in)</text>
        <dbReference type="Rhea" id="RHEA:79403"/>
        <dbReference type="ChEBI" id="CHEBI:229956"/>
    </reaction>
</comment>
<evidence type="ECO:0000256" key="3">
    <source>
        <dbReference type="ARBA" id="ARBA00022448"/>
    </source>
</evidence>
<dbReference type="GO" id="GO:0022857">
    <property type="term" value="F:transmembrane transporter activity"/>
    <property type="evidence" value="ECO:0007669"/>
    <property type="project" value="InterPro"/>
</dbReference>
<comment type="catalytic activity">
    <reaction evidence="10">
        <text>L-alpha-aminoacyl-L-arginine(out) = L-alpha-aminoacyl-L-arginine(in)</text>
        <dbReference type="Rhea" id="RHEA:79367"/>
        <dbReference type="ChEBI" id="CHEBI:229968"/>
    </reaction>
</comment>
<feature type="transmembrane region" description="Helical" evidence="25">
    <location>
        <begin position="246"/>
        <end position="266"/>
    </location>
</feature>
<dbReference type="PANTHER" id="PTHR23512:SF3">
    <property type="entry name" value="MAJOR FACILITATOR SUPERFAMILY DOMAIN-CONTAINING PROTEIN 1"/>
    <property type="match status" value="1"/>
</dbReference>
<feature type="transmembrane region" description="Helical" evidence="25">
    <location>
        <begin position="119"/>
        <end position="141"/>
    </location>
</feature>
<dbReference type="AlphaFoldDB" id="A0AAV8VT56"/>
<comment type="function">
    <text evidence="23">Lysosomal dipeptide uniporter that selectively exports lysine, arginine or histidine-containing dipeptides with a net positive charge from the lysosome lumen into the cytosol. Could play a role in a specific type of protein O-glycosylation indirectly regulating macrophages migration and tissue invasion. Also essential for liver homeostasis.</text>
</comment>
<evidence type="ECO:0000256" key="8">
    <source>
        <dbReference type="ARBA" id="ARBA00044876"/>
    </source>
</evidence>
<dbReference type="SUPFAM" id="SSF103473">
    <property type="entry name" value="MFS general substrate transporter"/>
    <property type="match status" value="1"/>
</dbReference>
<keyword evidence="7" id="KW-0458">Lysosome</keyword>
<keyword evidence="3" id="KW-0813">Transport</keyword>
<sequence>MEGGPNIQERDSTNLLSESEDEDETKGCFNFFCHPRRGGHRFIALIFMCFLGFGSYFCYDNPAALQNYIKKDLNLTTPEYTMWFFNRQGVWHSSRHKSVHGNNAIRSIRFALGVYCNQYWLMLFGRFIFGIGGESLAVAQNNYAVLWFKGKELNMVFGLQLSFARVGSTVNFIVMESIYNWIHEAHTGPQGLGIVLFIATLTCVLSMLCALILGCFDKRAERILRRNEESLGDVVRLRDVKDFKATFWLVTVICVAYYVAIFPFISLAKDFFIEKFKMSNQAANNISSTVYAISGFASPLLGLFIDKTGKNITWIVVAISGTIGSHILLAFTTLNPYVAMGIMGVAYATLASSLWPLVSLIIPEYQLGTAL</sequence>
<evidence type="ECO:0000313" key="27">
    <source>
        <dbReference type="Proteomes" id="UP001159042"/>
    </source>
</evidence>
<comment type="catalytic activity">
    <reaction evidence="14">
        <text>L-aspartyl-L-lysine(out) = L-aspartyl-L-lysine(in)</text>
        <dbReference type="Rhea" id="RHEA:79411"/>
        <dbReference type="ChEBI" id="CHEBI:229953"/>
    </reaction>
</comment>
<comment type="catalytic activity">
    <reaction evidence="13">
        <text>L-alpha-aminoacyl-L-lysine(out) = L-alpha-aminoacyl-L-lysine(in)</text>
        <dbReference type="Rhea" id="RHEA:79383"/>
        <dbReference type="ChEBI" id="CHEBI:229966"/>
    </reaction>
</comment>
<evidence type="ECO:0000256" key="21">
    <source>
        <dbReference type="ARBA" id="ARBA00044985"/>
    </source>
</evidence>
<evidence type="ECO:0000256" key="23">
    <source>
        <dbReference type="ARBA" id="ARBA00045709"/>
    </source>
</evidence>
<evidence type="ECO:0000256" key="1">
    <source>
        <dbReference type="ARBA" id="ARBA00004155"/>
    </source>
</evidence>
<gene>
    <name evidence="26" type="ORF">NQ315_005500</name>
</gene>
<reference evidence="26 27" key="1">
    <citation type="journal article" date="2023" name="Insect Mol. Biol.">
        <title>Genome sequencing provides insights into the evolution of gene families encoding plant cell wall-degrading enzymes in longhorned beetles.</title>
        <authorList>
            <person name="Shin N.R."/>
            <person name="Okamura Y."/>
            <person name="Kirsch R."/>
            <person name="Pauchet Y."/>
        </authorList>
    </citation>
    <scope>NUCLEOTIDE SEQUENCE [LARGE SCALE GENOMIC DNA]</scope>
    <source>
        <strain evidence="26">EAD_L_NR</strain>
    </source>
</reference>
<dbReference type="PANTHER" id="PTHR23512">
    <property type="entry name" value="MAJOR FACILITATOR SUPERFAMILY DOMAIN-CONTAINING PROTEIN 1"/>
    <property type="match status" value="1"/>
</dbReference>
<protein>
    <recommendedName>
        <fullName evidence="21">Lysosomal dipeptide transporter MFSD1</fullName>
    </recommendedName>
    <alternativeName>
        <fullName evidence="22">Major facilitator superfamily domain-containing protein 1</fullName>
    </alternativeName>
</protein>
<accession>A0AAV8VT56</accession>
<dbReference type="Pfam" id="PF07690">
    <property type="entry name" value="MFS_1"/>
    <property type="match status" value="1"/>
</dbReference>
<feature type="transmembrane region" description="Helical" evidence="25">
    <location>
        <begin position="42"/>
        <end position="59"/>
    </location>
</feature>
<comment type="subcellular location">
    <subcellularLocation>
        <location evidence="1">Lysosome membrane</location>
        <topology evidence="1">Multi-pass membrane protein</topology>
    </subcellularLocation>
</comment>
<evidence type="ECO:0000256" key="22">
    <source>
        <dbReference type="ARBA" id="ARBA00045018"/>
    </source>
</evidence>
<proteinExistence type="inferred from homology"/>
<evidence type="ECO:0000256" key="2">
    <source>
        <dbReference type="ARBA" id="ARBA00008335"/>
    </source>
</evidence>
<comment type="catalytic activity">
    <reaction evidence="9">
        <text>L-histidyl-glycine(out) = L-histidyl-glycine(in)</text>
        <dbReference type="Rhea" id="RHEA:79395"/>
        <dbReference type="ChEBI" id="CHEBI:229957"/>
    </reaction>
</comment>
<evidence type="ECO:0000256" key="14">
    <source>
        <dbReference type="ARBA" id="ARBA00044898"/>
    </source>
</evidence>
<dbReference type="InterPro" id="IPR011701">
    <property type="entry name" value="MFS"/>
</dbReference>
<comment type="similarity">
    <text evidence="2">Belongs to the major facilitator superfamily.</text>
</comment>
<evidence type="ECO:0000256" key="25">
    <source>
        <dbReference type="SAM" id="Phobius"/>
    </source>
</evidence>
<evidence type="ECO:0000256" key="6">
    <source>
        <dbReference type="ARBA" id="ARBA00023136"/>
    </source>
</evidence>
<evidence type="ECO:0000256" key="18">
    <source>
        <dbReference type="ARBA" id="ARBA00044912"/>
    </source>
</evidence>
<organism evidence="26 27">
    <name type="scientific">Exocentrus adspersus</name>
    <dbReference type="NCBI Taxonomy" id="1586481"/>
    <lineage>
        <taxon>Eukaryota</taxon>
        <taxon>Metazoa</taxon>
        <taxon>Ecdysozoa</taxon>
        <taxon>Arthropoda</taxon>
        <taxon>Hexapoda</taxon>
        <taxon>Insecta</taxon>
        <taxon>Pterygota</taxon>
        <taxon>Neoptera</taxon>
        <taxon>Endopterygota</taxon>
        <taxon>Coleoptera</taxon>
        <taxon>Polyphaga</taxon>
        <taxon>Cucujiformia</taxon>
        <taxon>Chrysomeloidea</taxon>
        <taxon>Cerambycidae</taxon>
        <taxon>Lamiinae</taxon>
        <taxon>Acanthocinini</taxon>
        <taxon>Exocentrus</taxon>
    </lineage>
</organism>